<name>A0AAN7USY0_9PEZI</name>
<feature type="compositionally biased region" description="Basic and acidic residues" evidence="1">
    <location>
        <begin position="544"/>
        <end position="553"/>
    </location>
</feature>
<accession>A0AAN7USY0</accession>
<keyword evidence="3" id="KW-1185">Reference proteome</keyword>
<feature type="region of interest" description="Disordered" evidence="1">
    <location>
        <begin position="525"/>
        <end position="560"/>
    </location>
</feature>
<proteinExistence type="predicted"/>
<comment type="caution">
    <text evidence="2">The sequence shown here is derived from an EMBL/GenBank/DDBJ whole genome shotgun (WGS) entry which is preliminary data.</text>
</comment>
<sequence length="591" mass="64267">MYSTSPRSGSAASYPDNSVALQADVVNLASITHLITGGILKALSDGGVDIYAVAASIWLGKQFKVKRALESAIHSHLASCKGINGFLEKALHIGWGHPEVAIDMSRTRAGTNAPLLIGALSVGTPYFEAARCLLELLAISGCEPDRLPNVDVLKPMVAYLGPFMADIGFAKVPQHITTTAKHGFIRSQSHSDIPILAGAIKQLIVTSERKENIYMIAQQMGAWLAAFASHILGMSVELIYDGDVLQGNGGDNGHVVLQLASTYTGGTIPRNSNMQIQITSLPSSGAASKNLSIDYTLPDALKGELNRYPKLTPDLIAAYETTYQINGPFDKHELVKETFTQLKIRFPAHPLGLESNHEGWAGTAVEQNWLRFLQYLDAKKFREIRHVHRLGAAPGRCTCCHIGALVHGFASSIVALAQCRYEPDRIRIQVDIIRGAVSTSWSQGCILDTRSNGELLTMNSRQLLSHILQLLNPGFEILGLSGGAYTIFYGCILQEDCYDDSGRILTLSLGRVSVNGTLRGLITERQPRWDGDQPTAWPVPYSRDAPERSDDKLSSLPLAPTSSPITRRVGTTYPCTPYSLNTIFSFLPELS</sequence>
<dbReference type="EMBL" id="JAWHQM010000047">
    <property type="protein sequence ID" value="KAK5635038.1"/>
    <property type="molecule type" value="Genomic_DNA"/>
</dbReference>
<gene>
    <name evidence="2" type="ORF">RRF57_010750</name>
</gene>
<reference evidence="2 3" key="1">
    <citation type="submission" date="2023-10" db="EMBL/GenBank/DDBJ databases">
        <title>Draft genome sequence of Xylaria bambusicola isolate GMP-LS, the root and basal stem rot pathogen of sugarcane in Indonesia.</title>
        <authorList>
            <person name="Selvaraj P."/>
            <person name="Muralishankar V."/>
            <person name="Muruganantham S."/>
            <person name="Sp S."/>
            <person name="Haryani S."/>
            <person name="Lau K.J.X."/>
            <person name="Naqvi N.I."/>
        </authorList>
    </citation>
    <scope>NUCLEOTIDE SEQUENCE [LARGE SCALE GENOMIC DNA]</scope>
    <source>
        <strain evidence="2">GMP-LS</strain>
    </source>
</reference>
<evidence type="ECO:0000313" key="2">
    <source>
        <dbReference type="EMBL" id="KAK5635038.1"/>
    </source>
</evidence>
<dbReference type="AlphaFoldDB" id="A0AAN7USY0"/>
<organism evidence="2 3">
    <name type="scientific">Xylaria bambusicola</name>
    <dbReference type="NCBI Taxonomy" id="326684"/>
    <lineage>
        <taxon>Eukaryota</taxon>
        <taxon>Fungi</taxon>
        <taxon>Dikarya</taxon>
        <taxon>Ascomycota</taxon>
        <taxon>Pezizomycotina</taxon>
        <taxon>Sordariomycetes</taxon>
        <taxon>Xylariomycetidae</taxon>
        <taxon>Xylariales</taxon>
        <taxon>Xylariaceae</taxon>
        <taxon>Xylaria</taxon>
    </lineage>
</organism>
<dbReference type="Proteomes" id="UP001305414">
    <property type="component" value="Unassembled WGS sequence"/>
</dbReference>
<evidence type="ECO:0000256" key="1">
    <source>
        <dbReference type="SAM" id="MobiDB-lite"/>
    </source>
</evidence>
<evidence type="ECO:0000313" key="3">
    <source>
        <dbReference type="Proteomes" id="UP001305414"/>
    </source>
</evidence>
<protein>
    <submittedName>
        <fullName evidence="2">Uncharacterized protein</fullName>
    </submittedName>
</protein>